<dbReference type="KEGG" id="tet:TTHERM_00263480"/>
<feature type="region of interest" description="Disordered" evidence="1">
    <location>
        <begin position="646"/>
        <end position="669"/>
    </location>
</feature>
<organism evidence="3 4">
    <name type="scientific">Tetrahymena thermophila (strain SB210)</name>
    <dbReference type="NCBI Taxonomy" id="312017"/>
    <lineage>
        <taxon>Eukaryota</taxon>
        <taxon>Sar</taxon>
        <taxon>Alveolata</taxon>
        <taxon>Ciliophora</taxon>
        <taxon>Intramacronucleata</taxon>
        <taxon>Oligohymenophorea</taxon>
        <taxon>Hymenostomatida</taxon>
        <taxon>Tetrahymenina</taxon>
        <taxon>Tetrahymenidae</taxon>
        <taxon>Tetrahymena</taxon>
    </lineage>
</organism>
<dbReference type="InterPro" id="IPR000595">
    <property type="entry name" value="cNMP-bd_dom"/>
</dbReference>
<dbReference type="InParanoid" id="Q22U35"/>
<dbReference type="InterPro" id="IPR018490">
    <property type="entry name" value="cNMP-bd_dom_sf"/>
</dbReference>
<feature type="compositionally biased region" description="Polar residues" evidence="1">
    <location>
        <begin position="648"/>
        <end position="669"/>
    </location>
</feature>
<dbReference type="GO" id="GO:0005249">
    <property type="term" value="F:voltage-gated potassium channel activity"/>
    <property type="evidence" value="ECO:0007669"/>
    <property type="project" value="TreeGrafter"/>
</dbReference>
<dbReference type="InterPro" id="IPR050818">
    <property type="entry name" value="KCNH_animal-type"/>
</dbReference>
<dbReference type="RefSeq" id="XP_001009097.2">
    <property type="nucleotide sequence ID" value="XM_001009097.2"/>
</dbReference>
<dbReference type="PROSITE" id="PS50042">
    <property type="entry name" value="CNMP_BINDING_3"/>
    <property type="match status" value="1"/>
</dbReference>
<reference evidence="4" key="1">
    <citation type="journal article" date="2006" name="PLoS Biol.">
        <title>Macronuclear genome sequence of the ciliate Tetrahymena thermophila, a model eukaryote.</title>
        <authorList>
            <person name="Eisen J.A."/>
            <person name="Coyne R.S."/>
            <person name="Wu M."/>
            <person name="Wu D."/>
            <person name="Thiagarajan M."/>
            <person name="Wortman J.R."/>
            <person name="Badger J.H."/>
            <person name="Ren Q."/>
            <person name="Amedeo P."/>
            <person name="Jones K.M."/>
            <person name="Tallon L.J."/>
            <person name="Delcher A.L."/>
            <person name="Salzberg S.L."/>
            <person name="Silva J.C."/>
            <person name="Haas B.J."/>
            <person name="Majoros W.H."/>
            <person name="Farzad M."/>
            <person name="Carlton J.M."/>
            <person name="Smith R.K. Jr."/>
            <person name="Garg J."/>
            <person name="Pearlman R.E."/>
            <person name="Karrer K.M."/>
            <person name="Sun L."/>
            <person name="Manning G."/>
            <person name="Elde N.C."/>
            <person name="Turkewitz A.P."/>
            <person name="Asai D.J."/>
            <person name="Wilkes D.E."/>
            <person name="Wang Y."/>
            <person name="Cai H."/>
            <person name="Collins K."/>
            <person name="Stewart B.A."/>
            <person name="Lee S.R."/>
            <person name="Wilamowska K."/>
            <person name="Weinberg Z."/>
            <person name="Ruzzo W.L."/>
            <person name="Wloga D."/>
            <person name="Gaertig J."/>
            <person name="Frankel J."/>
            <person name="Tsao C.-C."/>
            <person name="Gorovsky M.A."/>
            <person name="Keeling P.J."/>
            <person name="Waller R.F."/>
            <person name="Patron N.J."/>
            <person name="Cherry J.M."/>
            <person name="Stover N.A."/>
            <person name="Krieger C.J."/>
            <person name="del Toro C."/>
            <person name="Ryder H.F."/>
            <person name="Williamson S.C."/>
            <person name="Barbeau R.A."/>
            <person name="Hamilton E.P."/>
            <person name="Orias E."/>
        </authorList>
    </citation>
    <scope>NUCLEOTIDE SEQUENCE [LARGE SCALE GENOMIC DNA]</scope>
    <source>
        <strain evidence="4">SB210</strain>
    </source>
</reference>
<dbReference type="SUPFAM" id="SSF51206">
    <property type="entry name" value="cAMP-binding domain-like"/>
    <property type="match status" value="1"/>
</dbReference>
<dbReference type="CDD" id="cd00038">
    <property type="entry name" value="CAP_ED"/>
    <property type="match status" value="1"/>
</dbReference>
<evidence type="ECO:0000256" key="1">
    <source>
        <dbReference type="SAM" id="MobiDB-lite"/>
    </source>
</evidence>
<dbReference type="SUPFAM" id="SSF81324">
    <property type="entry name" value="Voltage-gated potassium channels"/>
    <property type="match status" value="1"/>
</dbReference>
<dbReference type="InterPro" id="IPR013099">
    <property type="entry name" value="K_chnl_dom"/>
</dbReference>
<dbReference type="GO" id="GO:0042391">
    <property type="term" value="P:regulation of membrane potential"/>
    <property type="evidence" value="ECO:0007669"/>
    <property type="project" value="TreeGrafter"/>
</dbReference>
<dbReference type="Gene3D" id="1.10.287.70">
    <property type="match status" value="1"/>
</dbReference>
<sequence length="949" mass="111398">MEDSIYESISFRQEQEKLKERFSFQTQNQQKNYSLEDSILTKNLDYSMISQTSRIQQNQCANHQQNQQQARVNSINLLYQQEQHHKDIQFLDNNDILLMSPFQFSSSISKEITPSYQIGGKIDQNSQLFKQSQYSLQPKQFDDSTKKQFFTPSNKNNMKLGQNNRFLSEIYQPNDFQNMQDFLILIIYSFSTGSYKSKIPFLQNLDYIVFLKYLSIPQKVSEFENKLQISDSTKNWMKLIKLEIIVITLAHVACCIFLKIGLENIQHGQMSWIIKAGFSTESLWNLYLQSLYYMIVTICTIGYGDISPYQLNEKLYIAFLSVLATNVTAYAFSQISEIVKFESSKNQKFNHFMTDVNNQMKKIGLGMSLQVKVRKHFEFLYYQDEYKQQISESIVDKLPNSLKNEVLIDIYQEKINSIKMFKEFSSDCLKNILLSFKQKQLFPDEILLNQQENSENLYFLISGNLEINFQIRETKSGKTYEKSKQKIQKSDAFGYEGFLLGKCSQYTLKSIGPSLVSYIDRNIFLQILKQYPEDYEKFIFMRDSAIFGQKNEFFKFLKCISCGKFSHQISDCPYLSLNLTYKPSKEKNSRIQSFQRKRERQRNSLNNLIYFQEKAMAAYANNDESAIIDAYNICLKPISANDEKEIQSEFSSQSLNNSKNNDKAQSSPQIAEKQIIPFQSLSQKLPRLTSLQNKEQDKLVKELSIKIDESGQSDQTELKVNQNTLVYDQDKEKLSEFYQKSKETAIFNEESCCYRNSNRSILLTEEVYKDKLSNQDKLNQEKSNGIFNLGSSTIDKQYSSQQSGGQFKIQKINTLLIESSQNYFEEPEIYLLKQAFEKRKMRSLQQFNNFQRSLSDKVYNTKKSFNFNQNKQKIGLQDLDMLVVRKQFMLQQQQNKIQNFIQVPDNEIDIDRMYKNYQDKKQVLLQIKLKILKKQKIKQQHKNSSKSDI</sequence>
<dbReference type="eggNOG" id="KOG0498">
    <property type="taxonomic scope" value="Eukaryota"/>
</dbReference>
<dbReference type="Pfam" id="PF07885">
    <property type="entry name" value="Ion_trans_2"/>
    <property type="match status" value="1"/>
</dbReference>
<feature type="domain" description="Cyclic nucleotide-binding" evidence="2">
    <location>
        <begin position="420"/>
        <end position="528"/>
    </location>
</feature>
<gene>
    <name evidence="3" type="ORF">TTHERM_00263480</name>
</gene>
<accession>Q22U35</accession>
<evidence type="ECO:0000313" key="3">
    <source>
        <dbReference type="EMBL" id="EAR88852.2"/>
    </source>
</evidence>
<dbReference type="PANTHER" id="PTHR10217:SF435">
    <property type="entry name" value="POTASSIUM VOLTAGE-GATED CHANNEL PROTEIN EAG"/>
    <property type="match status" value="1"/>
</dbReference>
<dbReference type="GeneID" id="7832005"/>
<dbReference type="Gene3D" id="2.60.120.10">
    <property type="entry name" value="Jelly Rolls"/>
    <property type="match status" value="1"/>
</dbReference>
<name>Q22U35_TETTS</name>
<dbReference type="Gene3D" id="1.10.287.630">
    <property type="entry name" value="Helix hairpin bin"/>
    <property type="match status" value="1"/>
</dbReference>
<protein>
    <submittedName>
        <fullName evidence="3">Cyclic nucleotide-binding domain protein</fullName>
    </submittedName>
</protein>
<dbReference type="InterPro" id="IPR014710">
    <property type="entry name" value="RmlC-like_jellyroll"/>
</dbReference>
<dbReference type="OrthoDB" id="426293at2759"/>
<dbReference type="EMBL" id="GG662830">
    <property type="protein sequence ID" value="EAR88852.2"/>
    <property type="molecule type" value="Genomic_DNA"/>
</dbReference>
<dbReference type="Proteomes" id="UP000009168">
    <property type="component" value="Unassembled WGS sequence"/>
</dbReference>
<keyword evidence="4" id="KW-1185">Reference proteome</keyword>
<evidence type="ECO:0000259" key="2">
    <source>
        <dbReference type="PROSITE" id="PS50042"/>
    </source>
</evidence>
<proteinExistence type="predicted"/>
<dbReference type="GO" id="GO:0005886">
    <property type="term" value="C:plasma membrane"/>
    <property type="evidence" value="ECO:0007669"/>
    <property type="project" value="TreeGrafter"/>
</dbReference>
<dbReference type="Pfam" id="PF00027">
    <property type="entry name" value="cNMP_binding"/>
    <property type="match status" value="1"/>
</dbReference>
<dbReference type="AlphaFoldDB" id="Q22U35"/>
<dbReference type="HOGENOM" id="CLU_005539_0_0_1"/>
<evidence type="ECO:0000313" key="4">
    <source>
        <dbReference type="Proteomes" id="UP000009168"/>
    </source>
</evidence>
<dbReference type="PANTHER" id="PTHR10217">
    <property type="entry name" value="VOLTAGE AND LIGAND GATED POTASSIUM CHANNEL"/>
    <property type="match status" value="1"/>
</dbReference>